<dbReference type="Pfam" id="PF00691">
    <property type="entry name" value="OmpA"/>
    <property type="match status" value="1"/>
</dbReference>
<dbReference type="Gene3D" id="3.30.1330.60">
    <property type="entry name" value="OmpA-like domain"/>
    <property type="match status" value="1"/>
</dbReference>
<reference evidence="3 4" key="1">
    <citation type="journal article" date="2015" name="Stand. Genomic Sci.">
        <title>Complete genome sequence and description of Salinispira pacifica gen. nov., sp. nov., a novel spirochaete isolated form a hypersaline microbial mat.</title>
        <authorList>
            <person name="Ben Hania W."/>
            <person name="Joseph M."/>
            <person name="Schumann P."/>
            <person name="Bunk B."/>
            <person name="Fiebig A."/>
            <person name="Sproer C."/>
            <person name="Klenk H.P."/>
            <person name="Fardeau M.L."/>
            <person name="Spring S."/>
        </authorList>
    </citation>
    <scope>NUCLEOTIDE SEQUENCE [LARGE SCALE GENOMIC DNA]</scope>
    <source>
        <strain evidence="3 4">L21-RPul-D2</strain>
    </source>
</reference>
<keyword evidence="4" id="KW-1185">Reference proteome</keyword>
<name>V5WKK1_9SPIO</name>
<sequence>MEARRNSGEAYQLDREYSADFWRNSLGKYDISDEYFVPTVRDVPMFPDRDVLPGETWSAPGYEVHDLRQGFNIREVFSFPMPVSYEYRGPVNRDGKELHHIVIRYNIFHRKDIPSGNPLYPYLITGYSDQNLYFDNILGRPHSYDENYEIMLHLSDGSTVTYEGSASAEVIESPDLDREALKDDLRQRLNELGVEDSSVRDDEDGVTISLENIQFPPDSSRLVASEQAKIRKIAEILSAYPQRDILVSGHTALAGTAAGRQQLSEDRARAVVEFLIELDARDRSRIMYQGFGATRPVADNDTADGMRRNRRVEITILEN</sequence>
<dbReference type="SUPFAM" id="SSF103088">
    <property type="entry name" value="OmpA-like"/>
    <property type="match status" value="1"/>
</dbReference>
<dbReference type="PANTHER" id="PTHR30329:SF21">
    <property type="entry name" value="LIPOPROTEIN YIAD-RELATED"/>
    <property type="match status" value="1"/>
</dbReference>
<dbReference type="InterPro" id="IPR050330">
    <property type="entry name" value="Bact_OuterMem_StrucFunc"/>
</dbReference>
<evidence type="ECO:0000313" key="3">
    <source>
        <dbReference type="EMBL" id="AHC16170.1"/>
    </source>
</evidence>
<protein>
    <submittedName>
        <fullName evidence="3">Outer membrane protein</fullName>
    </submittedName>
</protein>
<dbReference type="PANTHER" id="PTHR30329">
    <property type="entry name" value="STATOR ELEMENT OF FLAGELLAR MOTOR COMPLEX"/>
    <property type="match status" value="1"/>
</dbReference>
<dbReference type="InterPro" id="IPR006665">
    <property type="entry name" value="OmpA-like"/>
</dbReference>
<dbReference type="KEGG" id="slr:L21SP2_2820"/>
<dbReference type="RefSeq" id="WP_024269067.1">
    <property type="nucleotide sequence ID" value="NC_023035.1"/>
</dbReference>
<dbReference type="STRING" id="1307761.L21SP2_2820"/>
<evidence type="ECO:0000313" key="4">
    <source>
        <dbReference type="Proteomes" id="UP000018680"/>
    </source>
</evidence>
<dbReference type="InterPro" id="IPR036737">
    <property type="entry name" value="OmpA-like_sf"/>
</dbReference>
<feature type="domain" description="OmpA-like" evidence="2">
    <location>
        <begin position="202"/>
        <end position="319"/>
    </location>
</feature>
<organism evidence="3 4">
    <name type="scientific">Salinispira pacifica</name>
    <dbReference type="NCBI Taxonomy" id="1307761"/>
    <lineage>
        <taxon>Bacteria</taxon>
        <taxon>Pseudomonadati</taxon>
        <taxon>Spirochaetota</taxon>
        <taxon>Spirochaetia</taxon>
        <taxon>Spirochaetales</taxon>
        <taxon>Spirochaetaceae</taxon>
        <taxon>Salinispira</taxon>
    </lineage>
</organism>
<dbReference type="OrthoDB" id="9805566at2"/>
<dbReference type="GO" id="GO:0016020">
    <property type="term" value="C:membrane"/>
    <property type="evidence" value="ECO:0007669"/>
    <property type="project" value="UniProtKB-UniRule"/>
</dbReference>
<evidence type="ECO:0000259" key="2">
    <source>
        <dbReference type="PROSITE" id="PS51123"/>
    </source>
</evidence>
<dbReference type="Proteomes" id="UP000018680">
    <property type="component" value="Chromosome"/>
</dbReference>
<dbReference type="PATRIC" id="fig|1307761.3.peg.2810"/>
<gene>
    <name evidence="3" type="ORF">L21SP2_2820</name>
</gene>
<dbReference type="HOGENOM" id="CLU_045523_1_0_12"/>
<dbReference type="CDD" id="cd07185">
    <property type="entry name" value="OmpA_C-like"/>
    <property type="match status" value="1"/>
</dbReference>
<accession>V5WKK1</accession>
<dbReference type="EMBL" id="CP006939">
    <property type="protein sequence ID" value="AHC16170.1"/>
    <property type="molecule type" value="Genomic_DNA"/>
</dbReference>
<keyword evidence="1" id="KW-0472">Membrane</keyword>
<dbReference type="AlphaFoldDB" id="V5WKK1"/>
<dbReference type="eggNOG" id="COG2885">
    <property type="taxonomic scope" value="Bacteria"/>
</dbReference>
<proteinExistence type="predicted"/>
<dbReference type="PROSITE" id="PS51123">
    <property type="entry name" value="OMPA_2"/>
    <property type="match status" value="1"/>
</dbReference>
<evidence type="ECO:0000256" key="1">
    <source>
        <dbReference type="PROSITE-ProRule" id="PRU00473"/>
    </source>
</evidence>